<protein>
    <submittedName>
        <fullName evidence="2">Uncharacterized protein</fullName>
    </submittedName>
</protein>
<dbReference type="EMBL" id="JBBPBM010000002">
    <property type="protein sequence ID" value="KAK8596885.1"/>
    <property type="molecule type" value="Genomic_DNA"/>
</dbReference>
<name>A0ABR2G9F9_9ROSI</name>
<gene>
    <name evidence="2" type="ORF">V6N12_065364</name>
</gene>
<organism evidence="2 3">
    <name type="scientific">Hibiscus sabdariffa</name>
    <name type="common">roselle</name>
    <dbReference type="NCBI Taxonomy" id="183260"/>
    <lineage>
        <taxon>Eukaryota</taxon>
        <taxon>Viridiplantae</taxon>
        <taxon>Streptophyta</taxon>
        <taxon>Embryophyta</taxon>
        <taxon>Tracheophyta</taxon>
        <taxon>Spermatophyta</taxon>
        <taxon>Magnoliopsida</taxon>
        <taxon>eudicotyledons</taxon>
        <taxon>Gunneridae</taxon>
        <taxon>Pentapetalae</taxon>
        <taxon>rosids</taxon>
        <taxon>malvids</taxon>
        <taxon>Malvales</taxon>
        <taxon>Malvaceae</taxon>
        <taxon>Malvoideae</taxon>
        <taxon>Hibiscus</taxon>
    </lineage>
</organism>
<sequence length="98" mass="10642">MASFINDPTAVIPNAMDPMGTAPITEDHINAMRVLNLIPLMVIKPLAETAANPTKDKGVALMNIVTSALETDMATTKSPQFPEAPRGVHPWWNLPRPK</sequence>
<reference evidence="2 3" key="1">
    <citation type="journal article" date="2024" name="G3 (Bethesda)">
        <title>Genome assembly of Hibiscus sabdariffa L. provides insights into metabolisms of medicinal natural products.</title>
        <authorList>
            <person name="Kim T."/>
        </authorList>
    </citation>
    <scope>NUCLEOTIDE SEQUENCE [LARGE SCALE GENOMIC DNA]</scope>
    <source>
        <strain evidence="2">TK-2024</strain>
        <tissue evidence="2">Old leaves</tissue>
    </source>
</reference>
<comment type="caution">
    <text evidence="2">The sequence shown here is derived from an EMBL/GenBank/DDBJ whole genome shotgun (WGS) entry which is preliminary data.</text>
</comment>
<keyword evidence="3" id="KW-1185">Reference proteome</keyword>
<proteinExistence type="predicted"/>
<feature type="region of interest" description="Disordered" evidence="1">
    <location>
        <begin position="74"/>
        <end position="98"/>
    </location>
</feature>
<dbReference type="Proteomes" id="UP001472677">
    <property type="component" value="Unassembled WGS sequence"/>
</dbReference>
<accession>A0ABR2G9F9</accession>
<evidence type="ECO:0000256" key="1">
    <source>
        <dbReference type="SAM" id="MobiDB-lite"/>
    </source>
</evidence>
<evidence type="ECO:0000313" key="2">
    <source>
        <dbReference type="EMBL" id="KAK8596885.1"/>
    </source>
</evidence>
<evidence type="ECO:0000313" key="3">
    <source>
        <dbReference type="Proteomes" id="UP001472677"/>
    </source>
</evidence>